<evidence type="ECO:0000313" key="5">
    <source>
        <dbReference type="Proteomes" id="UP001162085"/>
    </source>
</evidence>
<feature type="compositionally biased region" description="Basic residues" evidence="3">
    <location>
        <begin position="48"/>
        <end position="66"/>
    </location>
</feature>
<evidence type="ECO:0000313" key="4">
    <source>
        <dbReference type="EMBL" id="CAI4057400.1"/>
    </source>
</evidence>
<proteinExistence type="predicted"/>
<dbReference type="InterPro" id="IPR001680">
    <property type="entry name" value="WD40_rpt"/>
</dbReference>
<dbReference type="Gene3D" id="2.130.10.10">
    <property type="entry name" value="YVTN repeat-like/Quinoprotein amine dehydrogenase"/>
    <property type="match status" value="1"/>
</dbReference>
<gene>
    <name evidence="4" type="primary">SUVZ02G4760</name>
    <name evidence="4" type="ORF">SUVZ_02G4760</name>
</gene>
<dbReference type="SUPFAM" id="SSF50978">
    <property type="entry name" value="WD40 repeat-like"/>
    <property type="match status" value="1"/>
</dbReference>
<reference evidence="4" key="1">
    <citation type="submission" date="2022-10" db="EMBL/GenBank/DDBJ databases">
        <authorList>
            <person name="Byrne P K."/>
        </authorList>
    </citation>
    <scope>NUCLEOTIDE SEQUENCE</scope>
    <source>
        <strain evidence="4">ZP964</strain>
    </source>
</reference>
<dbReference type="PANTHER" id="PTHR43979:SF1">
    <property type="entry name" value="PRE-MRNA-PROCESSING FACTOR 17"/>
    <property type="match status" value="1"/>
</dbReference>
<keyword evidence="2" id="KW-0677">Repeat</keyword>
<dbReference type="InterPro" id="IPR032847">
    <property type="entry name" value="PRPF17"/>
</dbReference>
<name>A0ABN8WTG4_SACUV</name>
<organism evidence="4 5">
    <name type="scientific">Saccharomyces uvarum</name>
    <name type="common">Yeast</name>
    <name type="synonym">Saccharomyces bayanus var. uvarum</name>
    <dbReference type="NCBI Taxonomy" id="230603"/>
    <lineage>
        <taxon>Eukaryota</taxon>
        <taxon>Fungi</taxon>
        <taxon>Dikarya</taxon>
        <taxon>Ascomycota</taxon>
        <taxon>Saccharomycotina</taxon>
        <taxon>Saccharomycetes</taxon>
        <taxon>Saccharomycetales</taxon>
        <taxon>Saccharomycetaceae</taxon>
        <taxon>Saccharomyces</taxon>
    </lineage>
</organism>
<keyword evidence="1" id="KW-0853">WD repeat</keyword>
<dbReference type="PANTHER" id="PTHR43979">
    <property type="entry name" value="PRE-MRNA-PROCESSING FACTOR 17"/>
    <property type="match status" value="1"/>
</dbReference>
<keyword evidence="5" id="KW-1185">Reference proteome</keyword>
<sequence length="457" mass="52057">MGLVEGYRTSSDSDSDSDSDIVENQPIYKRSANLQNDLYEPTKEDIHKRKQHLTKSELKRRRKIRKGGGPWGSWSGSDDGGLEDNESQVGQQDTFIDAADEDDQDSDAVQTEEVSNFYGKSERDYQGRGYLHPPNDIDVDLHKERMSFRCYLPKNVIRKYAGHSSGTTALKFLPKTGHLFLSGGNDHIIKIWDFYHDRECLRDFQGHTKPIKALRFTDDCLSFLSSSFDRNVKMWDTETGKVKTRLHLKSTPADVESRPTNPHEFIVGLSNSKILHYDDRVSEKQGLVQTYDHHLSSILALKYFPDGSKFISSSEDKTVRIWENQINVPIKQISDTAQHSMPFLNVHPSYNYFCAQSMDNRIYSFSLKPKYKRHPKKIFKGHSSAGYGIGLSFSGDGRYISSGDSKGRLFTWDWNTSRMLNSVKIPGNKPITQVDWHPQETSKVICSGAAGKIYVCD</sequence>
<evidence type="ECO:0000256" key="1">
    <source>
        <dbReference type="ARBA" id="ARBA00022574"/>
    </source>
</evidence>
<evidence type="ECO:0008006" key="6">
    <source>
        <dbReference type="Google" id="ProtNLM"/>
    </source>
</evidence>
<protein>
    <recommendedName>
        <fullName evidence="6">Pre-mRNA splicing factor</fullName>
    </recommendedName>
</protein>
<dbReference type="InterPro" id="IPR036322">
    <property type="entry name" value="WD40_repeat_dom_sf"/>
</dbReference>
<dbReference type="EMBL" id="OX365929">
    <property type="protein sequence ID" value="CAI4057400.1"/>
    <property type="molecule type" value="Genomic_DNA"/>
</dbReference>
<accession>A0ABN8WTG4</accession>
<evidence type="ECO:0000256" key="2">
    <source>
        <dbReference type="ARBA" id="ARBA00022737"/>
    </source>
</evidence>
<evidence type="ECO:0000256" key="3">
    <source>
        <dbReference type="SAM" id="MobiDB-lite"/>
    </source>
</evidence>
<dbReference type="PRINTS" id="PR00320">
    <property type="entry name" value="GPROTEINBRPT"/>
</dbReference>
<dbReference type="Proteomes" id="UP001162085">
    <property type="component" value="Chromosome 2"/>
</dbReference>
<dbReference type="InterPro" id="IPR020472">
    <property type="entry name" value="WD40_PAC1"/>
</dbReference>
<dbReference type="SMART" id="SM00320">
    <property type="entry name" value="WD40"/>
    <property type="match status" value="5"/>
</dbReference>
<feature type="region of interest" description="Disordered" evidence="3">
    <location>
        <begin position="1"/>
        <end position="89"/>
    </location>
</feature>
<dbReference type="InterPro" id="IPR015943">
    <property type="entry name" value="WD40/YVTN_repeat-like_dom_sf"/>
</dbReference>
<dbReference type="Pfam" id="PF00400">
    <property type="entry name" value="WD40"/>
    <property type="match status" value="4"/>
</dbReference>